<organism evidence="2 3">
    <name type="scientific">Candidatus Thermofonsia Clade 1 bacterium</name>
    <dbReference type="NCBI Taxonomy" id="2364210"/>
    <lineage>
        <taxon>Bacteria</taxon>
        <taxon>Bacillati</taxon>
        <taxon>Chloroflexota</taxon>
        <taxon>Candidatus Thermofontia</taxon>
        <taxon>Candidatus Thermofonsia Clade 1</taxon>
    </lineage>
</organism>
<accession>A0A2M8PC66</accession>
<sequence>MESAMLIDFSPVRQQGMKLLEFAQRFTFADLRLAVNAYMNVTLDLLADCDDAMVVFEPHDPEAYDPFAPEAEQHIGWNLAHLVLHVTASLEEGAAFCSILGRGIPIGGRLRYEPDWRTFSTRAQVIQRLEESRRICLAYLDTLPEPPHLEVYRELPEQYLAFFGQLNAPANLLLGLMHWDDHLAQMREAKAQAYAALKA</sequence>
<reference evidence="2 3" key="1">
    <citation type="submission" date="2017-11" db="EMBL/GenBank/DDBJ databases">
        <title>Evolution of Phototrophy in the Chloroflexi Phylum Driven by Horizontal Gene Transfer.</title>
        <authorList>
            <person name="Ward L.M."/>
            <person name="Hemp J."/>
            <person name="Shih P.M."/>
            <person name="Mcglynn S.E."/>
            <person name="Fischer W."/>
        </authorList>
    </citation>
    <scope>NUCLEOTIDE SEQUENCE [LARGE SCALE GENOMIC DNA]</scope>
    <source>
        <strain evidence="2">JP3_13</strain>
    </source>
</reference>
<protein>
    <submittedName>
        <fullName evidence="2">DinB family protein</fullName>
    </submittedName>
</protein>
<comment type="caution">
    <text evidence="2">The sequence shown here is derived from an EMBL/GenBank/DDBJ whole genome shotgun (WGS) entry which is preliminary data.</text>
</comment>
<dbReference type="Proteomes" id="UP000229681">
    <property type="component" value="Unassembled WGS sequence"/>
</dbReference>
<dbReference type="Gene3D" id="1.20.120.450">
    <property type="entry name" value="dinb family like domain"/>
    <property type="match status" value="1"/>
</dbReference>
<evidence type="ECO:0000259" key="1">
    <source>
        <dbReference type="Pfam" id="PF12867"/>
    </source>
</evidence>
<dbReference type="InterPro" id="IPR034660">
    <property type="entry name" value="DinB/YfiT-like"/>
</dbReference>
<dbReference type="InterPro" id="IPR024775">
    <property type="entry name" value="DinB-like"/>
</dbReference>
<dbReference type="EMBL" id="PGTM01000200">
    <property type="protein sequence ID" value="PJF35144.1"/>
    <property type="molecule type" value="Genomic_DNA"/>
</dbReference>
<dbReference type="SUPFAM" id="SSF109854">
    <property type="entry name" value="DinB/YfiT-like putative metalloenzymes"/>
    <property type="match status" value="1"/>
</dbReference>
<gene>
    <name evidence="2" type="ORF">CUN49_12065</name>
</gene>
<evidence type="ECO:0000313" key="3">
    <source>
        <dbReference type="Proteomes" id="UP000229681"/>
    </source>
</evidence>
<dbReference type="Pfam" id="PF12867">
    <property type="entry name" value="DinB_2"/>
    <property type="match status" value="1"/>
</dbReference>
<dbReference type="AlphaFoldDB" id="A0A2M8PC66"/>
<proteinExistence type="predicted"/>
<evidence type="ECO:0000313" key="2">
    <source>
        <dbReference type="EMBL" id="PJF35144.1"/>
    </source>
</evidence>
<name>A0A2M8PC66_9CHLR</name>
<feature type="domain" description="DinB-like" evidence="1">
    <location>
        <begin position="41"/>
        <end position="186"/>
    </location>
</feature>